<feature type="compositionally biased region" description="Low complexity" evidence="1">
    <location>
        <begin position="70"/>
        <end position="82"/>
    </location>
</feature>
<dbReference type="EMBL" id="HG674448">
    <property type="protein sequence ID" value="CDJ39503.1"/>
    <property type="molecule type" value="Genomic_DNA"/>
</dbReference>
<dbReference type="OMA" id="GLCEHAS"/>
<reference evidence="2" key="2">
    <citation type="submission" date="2013-10" db="EMBL/GenBank/DDBJ databases">
        <authorList>
            <person name="Aslett M."/>
        </authorList>
    </citation>
    <scope>NUCLEOTIDE SEQUENCE [LARGE SCALE GENOMIC DNA]</scope>
    <source>
        <strain evidence="2">Houghton</strain>
    </source>
</reference>
<dbReference type="GeneID" id="25252547"/>
<evidence type="ECO:0000313" key="3">
    <source>
        <dbReference type="Proteomes" id="UP000030747"/>
    </source>
</evidence>
<dbReference type="OrthoDB" id="347615at2759"/>
<accession>U6KRG3</accession>
<reference evidence="2" key="1">
    <citation type="submission" date="2013-10" db="EMBL/GenBank/DDBJ databases">
        <title>Genomic analysis of the causative agents of coccidiosis in chickens.</title>
        <authorList>
            <person name="Reid A.J."/>
            <person name="Blake D."/>
            <person name="Billington K."/>
            <person name="Browne H."/>
            <person name="Dunn M."/>
            <person name="Hung S."/>
            <person name="Kawahara F."/>
            <person name="Miranda-Saavedra D."/>
            <person name="Mourier T."/>
            <person name="Nagra H."/>
            <person name="Otto T.D."/>
            <person name="Rawlings N."/>
            <person name="Sanchez A."/>
            <person name="Sanders M."/>
            <person name="Subramaniam C."/>
            <person name="Tay Y."/>
            <person name="Dear P."/>
            <person name="Doerig C."/>
            <person name="Gruber A."/>
            <person name="Parkinson J."/>
            <person name="Shirley M."/>
            <person name="Wan K.L."/>
            <person name="Berriman M."/>
            <person name="Tomley F."/>
            <person name="Pain A."/>
        </authorList>
    </citation>
    <scope>NUCLEOTIDE SEQUENCE [LARGE SCALE GENOMIC DNA]</scope>
    <source>
        <strain evidence="2">Houghton</strain>
    </source>
</reference>
<gene>
    <name evidence="2" type="ORF">ETH_00016980</name>
</gene>
<keyword evidence="3" id="KW-1185">Reference proteome</keyword>
<feature type="region of interest" description="Disordered" evidence="1">
    <location>
        <begin position="65"/>
        <end position="256"/>
    </location>
</feature>
<feature type="compositionally biased region" description="Basic residues" evidence="1">
    <location>
        <begin position="85"/>
        <end position="95"/>
    </location>
</feature>
<organism evidence="2 3">
    <name type="scientific">Eimeria tenella</name>
    <name type="common">Coccidian parasite</name>
    <dbReference type="NCBI Taxonomy" id="5802"/>
    <lineage>
        <taxon>Eukaryota</taxon>
        <taxon>Sar</taxon>
        <taxon>Alveolata</taxon>
        <taxon>Apicomplexa</taxon>
        <taxon>Conoidasida</taxon>
        <taxon>Coccidia</taxon>
        <taxon>Eucoccidiorida</taxon>
        <taxon>Eimeriorina</taxon>
        <taxon>Eimeriidae</taxon>
        <taxon>Eimeria</taxon>
    </lineage>
</organism>
<evidence type="ECO:0000256" key="1">
    <source>
        <dbReference type="SAM" id="MobiDB-lite"/>
    </source>
</evidence>
<feature type="compositionally biased region" description="Acidic residues" evidence="1">
    <location>
        <begin position="221"/>
        <end position="232"/>
    </location>
</feature>
<feature type="compositionally biased region" description="Basic residues" evidence="1">
    <location>
        <begin position="120"/>
        <end position="130"/>
    </location>
</feature>
<protein>
    <submittedName>
        <fullName evidence="2">Uncharacterized protein</fullName>
    </submittedName>
</protein>
<proteinExistence type="predicted"/>
<evidence type="ECO:0000313" key="2">
    <source>
        <dbReference type="EMBL" id="CDJ39503.1"/>
    </source>
</evidence>
<dbReference type="VEuPathDB" id="ToxoDB:ETH2_1040600"/>
<dbReference type="VEuPathDB" id="ToxoDB:ETH_00016980"/>
<dbReference type="AlphaFoldDB" id="U6KRG3"/>
<sequence length="455" mass="51339">MTPRKSPSLLHATRGLFPFQRTQCRKSFRRWSSLAQTEEEGPSCFWWLTVDRPEPGEALLRTTSHWQHGQDQLQQPQESQEQQWRRRSLHVRLHGKPVGQAAAQSLHRRGQRQWQEEQRHRKSLHFKVHRGSLNPVNGEQLLQQQKQKKETQRHRQSVHFQLHSSSSESNNSDTGGPLKEQQMQRQRKSARLQLHVDPQDSDTDIPVEAEQQQQQPGDTPEFIDSEESDWSDGETSREQGPSATEDEAPAPVKGPVDLRNLEGSSLPASVVNKAVSTVGVIRTGLCEHASSLHRKLELHLITKNHLMSCCIFFQITKINKRYEKCGETARKMTRSEEELISSVVSRWEQAGFPPFKIEGMTVNPEEQGIMLHNEALTPNLVNVFLKALEVSAMSQPCKCIKVELQLHTQAAAAAAHPTDSSSVSVKLCCCACGLADQQDTPDDAKVHVLPHSSPP</sequence>
<dbReference type="Proteomes" id="UP000030747">
    <property type="component" value="Unassembled WGS sequence"/>
</dbReference>
<name>U6KRG3_EIMTE</name>
<dbReference type="RefSeq" id="XP_013230258.1">
    <property type="nucleotide sequence ID" value="XM_013374804.1"/>
</dbReference>